<dbReference type="InterPro" id="IPR036175">
    <property type="entry name" value="Sec23/24_helical_dom_sf"/>
</dbReference>
<feature type="domain" description="Sec23/Sec24 helical" evidence="23">
    <location>
        <begin position="945"/>
        <end position="1043"/>
    </location>
</feature>
<keyword evidence="8" id="KW-0812">Transmembrane</keyword>
<dbReference type="SUPFAM" id="SSF53300">
    <property type="entry name" value="vWA-like"/>
    <property type="match status" value="1"/>
</dbReference>
<evidence type="ECO:0000256" key="11">
    <source>
        <dbReference type="ARBA" id="ARBA00022833"/>
    </source>
</evidence>
<dbReference type="PANTHER" id="PTHR11141:SF0">
    <property type="entry name" value="PROTEIN TRANSPORT PROTEIN SEC23"/>
    <property type="match status" value="1"/>
</dbReference>
<dbReference type="InterPro" id="IPR037550">
    <property type="entry name" value="Sec23_C"/>
</dbReference>
<dbReference type="InterPro" id="IPR036180">
    <property type="entry name" value="Gelsolin-like_dom_sf"/>
</dbReference>
<dbReference type="InterPro" id="IPR036465">
    <property type="entry name" value="vWFA_dom_sf"/>
</dbReference>
<dbReference type="SUPFAM" id="SSF81811">
    <property type="entry name" value="Helical domain of Sec23/24"/>
    <property type="match status" value="1"/>
</dbReference>
<dbReference type="Gene3D" id="3.40.20.10">
    <property type="entry name" value="Severin"/>
    <property type="match status" value="1"/>
</dbReference>
<evidence type="ECO:0000256" key="9">
    <source>
        <dbReference type="ARBA" id="ARBA00022723"/>
    </source>
</evidence>
<feature type="compositionally biased region" description="Basic and acidic residues" evidence="19">
    <location>
        <begin position="192"/>
        <end position="201"/>
    </location>
</feature>
<keyword evidence="12" id="KW-0931">ER-Golgi transport</keyword>
<dbReference type="GO" id="GO:0000139">
    <property type="term" value="C:Golgi membrane"/>
    <property type="evidence" value="ECO:0007669"/>
    <property type="project" value="UniProtKB-SubCell"/>
</dbReference>
<dbReference type="Gene3D" id="3.40.50.410">
    <property type="entry name" value="von Willebrand factor, type A domain"/>
    <property type="match status" value="1"/>
</dbReference>
<dbReference type="FunFam" id="3.40.50.410:FF:000008">
    <property type="entry name" value="Protein transport protein SEC23"/>
    <property type="match status" value="1"/>
</dbReference>
<evidence type="ECO:0000256" key="14">
    <source>
        <dbReference type="ARBA" id="ARBA00022989"/>
    </source>
</evidence>
<feature type="domain" description="Sec23/Sec24 beta-sandwich" evidence="24">
    <location>
        <begin position="830"/>
        <end position="932"/>
    </location>
</feature>
<feature type="domain" description="Gelsolin-like" evidence="20">
    <location>
        <begin position="1058"/>
        <end position="1145"/>
    </location>
</feature>
<evidence type="ECO:0000313" key="26">
    <source>
        <dbReference type="Proteomes" id="UP000310189"/>
    </source>
</evidence>
<dbReference type="GO" id="GO:0030127">
    <property type="term" value="C:COPII vesicle coat"/>
    <property type="evidence" value="ECO:0007669"/>
    <property type="project" value="InterPro"/>
</dbReference>
<evidence type="ECO:0000256" key="8">
    <source>
        <dbReference type="ARBA" id="ARBA00022692"/>
    </source>
</evidence>
<keyword evidence="14" id="KW-1133">Transmembrane helix</keyword>
<organism evidence="25 26">
    <name type="scientific">Wallemia hederae</name>
    <dbReference type="NCBI Taxonomy" id="1540922"/>
    <lineage>
        <taxon>Eukaryota</taxon>
        <taxon>Fungi</taxon>
        <taxon>Dikarya</taxon>
        <taxon>Basidiomycota</taxon>
        <taxon>Wallemiomycotina</taxon>
        <taxon>Wallemiomycetes</taxon>
        <taxon>Wallemiales</taxon>
        <taxon>Wallemiaceae</taxon>
        <taxon>Wallemia</taxon>
    </lineage>
</organism>
<name>A0A4T0FE41_9BASI</name>
<keyword evidence="6" id="KW-0813">Transport</keyword>
<comment type="subcellular location">
    <subcellularLocation>
        <location evidence="3">Cytoplasmic vesicle</location>
        <location evidence="3">COPII-coated vesicle membrane</location>
        <topology evidence="3">Peripheral membrane protein</topology>
        <orientation evidence="3">Cytoplasmic side</orientation>
    </subcellularLocation>
    <subcellularLocation>
        <location evidence="4">Endoplasmic reticulum membrane</location>
        <topology evidence="4">Peripheral membrane protein</topology>
        <orientation evidence="4">Cytoplasmic side</orientation>
    </subcellularLocation>
    <subcellularLocation>
        <location evidence="2">Golgi apparatus membrane</location>
        <topology evidence="2">Peripheral membrane protein</topology>
        <orientation evidence="2">Cytoplasmic side</orientation>
    </subcellularLocation>
    <subcellularLocation>
        <location evidence="1">Membrane</location>
        <topology evidence="1">Multi-pass membrane protein</topology>
    </subcellularLocation>
</comment>
<protein>
    <recommendedName>
        <fullName evidence="27">Protein transport protein SEC23</fullName>
    </recommendedName>
</protein>
<dbReference type="InterPro" id="IPR007123">
    <property type="entry name" value="Gelsolin-like_dom"/>
</dbReference>
<keyword evidence="26" id="KW-1185">Reference proteome</keyword>
<dbReference type="OrthoDB" id="10256289at2759"/>
<dbReference type="Pfam" id="PF08033">
    <property type="entry name" value="Sec23_BS"/>
    <property type="match status" value="1"/>
</dbReference>
<keyword evidence="7" id="KW-0963">Cytoplasm</keyword>
<dbReference type="GO" id="GO:0090110">
    <property type="term" value="P:COPII-coated vesicle cargo loading"/>
    <property type="evidence" value="ECO:0007669"/>
    <property type="project" value="TreeGrafter"/>
</dbReference>
<dbReference type="InterPro" id="IPR006900">
    <property type="entry name" value="Sec23/24_helical_dom"/>
</dbReference>
<keyword evidence="15" id="KW-0333">Golgi apparatus</keyword>
<evidence type="ECO:0000313" key="25">
    <source>
        <dbReference type="EMBL" id="TIA86462.1"/>
    </source>
</evidence>
<comment type="caution">
    <text evidence="25">The sequence shown here is derived from an EMBL/GenBank/DDBJ whole genome shotgun (WGS) entry which is preliminary data.</text>
</comment>
<keyword evidence="10" id="KW-0256">Endoplasmic reticulum</keyword>
<evidence type="ECO:0000256" key="6">
    <source>
        <dbReference type="ARBA" id="ARBA00022448"/>
    </source>
</evidence>
<keyword evidence="16" id="KW-0406">Ion transport</keyword>
<comment type="similarity">
    <text evidence="5">Belongs to the SEC23/SEC24 family. SEC23 subfamily.</text>
</comment>
<evidence type="ECO:0008006" key="27">
    <source>
        <dbReference type="Google" id="ProtNLM"/>
    </source>
</evidence>
<evidence type="ECO:0000259" key="24">
    <source>
        <dbReference type="Pfam" id="PF08033"/>
    </source>
</evidence>
<reference evidence="25 26" key="1">
    <citation type="submission" date="2019-03" db="EMBL/GenBank/DDBJ databases">
        <title>Sequencing 23 genomes of Wallemia ichthyophaga.</title>
        <authorList>
            <person name="Gostincar C."/>
        </authorList>
    </citation>
    <scope>NUCLEOTIDE SEQUENCE [LARGE SCALE GENOMIC DNA]</scope>
    <source>
        <strain evidence="25 26">EXF-5753</strain>
    </source>
</reference>
<evidence type="ECO:0000256" key="12">
    <source>
        <dbReference type="ARBA" id="ARBA00022892"/>
    </source>
</evidence>
<evidence type="ECO:0000259" key="20">
    <source>
        <dbReference type="Pfam" id="PF00626"/>
    </source>
</evidence>
<dbReference type="InterPro" id="IPR037364">
    <property type="entry name" value="Sec23"/>
</dbReference>
<evidence type="ECO:0000256" key="16">
    <source>
        <dbReference type="ARBA" id="ARBA00023065"/>
    </source>
</evidence>
<evidence type="ECO:0000256" key="18">
    <source>
        <dbReference type="ARBA" id="ARBA00023329"/>
    </source>
</evidence>
<keyword evidence="17" id="KW-0472">Membrane</keyword>
<evidence type="ECO:0000256" key="3">
    <source>
        <dbReference type="ARBA" id="ARBA00004299"/>
    </source>
</evidence>
<evidence type="ECO:0000256" key="15">
    <source>
        <dbReference type="ARBA" id="ARBA00023034"/>
    </source>
</evidence>
<feature type="region of interest" description="Disordered" evidence="19">
    <location>
        <begin position="172"/>
        <end position="239"/>
    </location>
</feature>
<dbReference type="GO" id="GO:0008270">
    <property type="term" value="F:zinc ion binding"/>
    <property type="evidence" value="ECO:0007669"/>
    <property type="project" value="InterPro"/>
</dbReference>
<dbReference type="GO" id="GO:0070971">
    <property type="term" value="C:endoplasmic reticulum exit site"/>
    <property type="evidence" value="ECO:0007669"/>
    <property type="project" value="TreeGrafter"/>
</dbReference>
<evidence type="ECO:0000256" key="10">
    <source>
        <dbReference type="ARBA" id="ARBA00022824"/>
    </source>
</evidence>
<dbReference type="InterPro" id="IPR006896">
    <property type="entry name" value="Sec23/24_trunk_dom"/>
</dbReference>
<dbReference type="InterPro" id="IPR012990">
    <property type="entry name" value="Beta-sandwich_Sec23_24"/>
</dbReference>
<feature type="domain" description="Sec23/Sec24 trunk" evidence="22">
    <location>
        <begin position="555"/>
        <end position="819"/>
    </location>
</feature>
<dbReference type="AlphaFoldDB" id="A0A4T0FE41"/>
<dbReference type="Pfam" id="PF00626">
    <property type="entry name" value="Gelsolin"/>
    <property type="match status" value="1"/>
</dbReference>
<dbReference type="Pfam" id="PF04811">
    <property type="entry name" value="Sec23_trunk"/>
    <property type="match status" value="1"/>
</dbReference>
<dbReference type="Gene3D" id="2.60.40.1670">
    <property type="entry name" value="beta-sandwich domain of Sec23/24"/>
    <property type="match status" value="1"/>
</dbReference>
<dbReference type="SUPFAM" id="SSF82754">
    <property type="entry name" value="C-terminal, gelsolin-like domain of Sec23/24"/>
    <property type="match status" value="1"/>
</dbReference>
<dbReference type="Pfam" id="PF04815">
    <property type="entry name" value="Sec23_helical"/>
    <property type="match status" value="1"/>
</dbReference>
<dbReference type="PANTHER" id="PTHR11141">
    <property type="entry name" value="PROTEIN TRANSPORT PROTEIN SEC23"/>
    <property type="match status" value="1"/>
</dbReference>
<evidence type="ECO:0000256" key="2">
    <source>
        <dbReference type="ARBA" id="ARBA00004255"/>
    </source>
</evidence>
<dbReference type="InterPro" id="IPR029006">
    <property type="entry name" value="ADF-H/Gelsolin-like_dom_sf"/>
</dbReference>
<feature type="domain" description="Zinc finger Sec23/Sec24-type" evidence="21">
    <location>
        <begin position="488"/>
        <end position="526"/>
    </location>
</feature>
<dbReference type="InterPro" id="IPR044669">
    <property type="entry name" value="YneE/VCCN1/2-like"/>
</dbReference>
<dbReference type="SUPFAM" id="SSF82919">
    <property type="entry name" value="Zn-finger domain of Sec23/24"/>
    <property type="match status" value="1"/>
</dbReference>
<dbReference type="FunFam" id="1.20.120.730:FF:000001">
    <property type="entry name" value="Protein transport protein SEC23"/>
    <property type="match status" value="1"/>
</dbReference>
<gene>
    <name evidence="25" type="ORF">E3P99_03671</name>
</gene>
<dbReference type="GO" id="GO:0005096">
    <property type="term" value="F:GTPase activator activity"/>
    <property type="evidence" value="ECO:0007669"/>
    <property type="project" value="TreeGrafter"/>
</dbReference>
<dbReference type="InterPro" id="IPR006895">
    <property type="entry name" value="Znf_Sec23_Sec24"/>
</dbReference>
<evidence type="ECO:0000259" key="23">
    <source>
        <dbReference type="Pfam" id="PF04815"/>
    </source>
</evidence>
<dbReference type="Proteomes" id="UP000310189">
    <property type="component" value="Unassembled WGS sequence"/>
</dbReference>
<proteinExistence type="inferred from homology"/>
<evidence type="ECO:0000259" key="21">
    <source>
        <dbReference type="Pfam" id="PF04810"/>
    </source>
</evidence>
<evidence type="ECO:0000256" key="4">
    <source>
        <dbReference type="ARBA" id="ARBA00004397"/>
    </source>
</evidence>
<evidence type="ECO:0000256" key="13">
    <source>
        <dbReference type="ARBA" id="ARBA00022927"/>
    </source>
</evidence>
<dbReference type="Pfam" id="PF04810">
    <property type="entry name" value="zf-Sec23_Sec24"/>
    <property type="match status" value="1"/>
</dbReference>
<dbReference type="SUPFAM" id="SSF81995">
    <property type="entry name" value="beta-sandwich domain of Sec23/24"/>
    <property type="match status" value="1"/>
</dbReference>
<dbReference type="Pfam" id="PF25539">
    <property type="entry name" value="Bestrophin_2"/>
    <property type="match status" value="2"/>
</dbReference>
<dbReference type="CDD" id="cd11287">
    <property type="entry name" value="Sec23_C"/>
    <property type="match status" value="1"/>
</dbReference>
<dbReference type="FunFam" id="2.30.30.380:FF:000001">
    <property type="entry name" value="Protein transport protein SEC23"/>
    <property type="match status" value="1"/>
</dbReference>
<dbReference type="Gene3D" id="1.20.120.730">
    <property type="entry name" value="Sec23/Sec24 helical domain"/>
    <property type="match status" value="1"/>
</dbReference>
<dbReference type="InterPro" id="IPR036174">
    <property type="entry name" value="Znf_Sec23_Sec24_sf"/>
</dbReference>
<dbReference type="GO" id="GO:0006886">
    <property type="term" value="P:intracellular protein transport"/>
    <property type="evidence" value="ECO:0007669"/>
    <property type="project" value="InterPro"/>
</dbReference>
<evidence type="ECO:0000256" key="1">
    <source>
        <dbReference type="ARBA" id="ARBA00004141"/>
    </source>
</evidence>
<evidence type="ECO:0000259" key="22">
    <source>
        <dbReference type="Pfam" id="PF04811"/>
    </source>
</evidence>
<dbReference type="GO" id="GO:0005789">
    <property type="term" value="C:endoplasmic reticulum membrane"/>
    <property type="evidence" value="ECO:0007669"/>
    <property type="project" value="UniProtKB-SubCell"/>
</dbReference>
<keyword evidence="13" id="KW-0653">Protein transport</keyword>
<accession>A0A4T0FE41</accession>
<evidence type="ECO:0000256" key="7">
    <source>
        <dbReference type="ARBA" id="ARBA00022490"/>
    </source>
</evidence>
<dbReference type="FunFam" id="3.40.20.10:FF:000006">
    <property type="entry name" value="Protein transport protein SEC23"/>
    <property type="match status" value="1"/>
</dbReference>
<dbReference type="Gene3D" id="2.30.30.380">
    <property type="entry name" value="Zn-finger domain of Sec23/24"/>
    <property type="match status" value="1"/>
</dbReference>
<evidence type="ECO:0000256" key="19">
    <source>
        <dbReference type="SAM" id="MobiDB-lite"/>
    </source>
</evidence>
<evidence type="ECO:0000256" key="5">
    <source>
        <dbReference type="ARBA" id="ARBA00009210"/>
    </source>
</evidence>
<keyword evidence="18" id="KW-0968">Cytoplasmic vesicle</keyword>
<sequence length="1195" mass="133499">MIMRGLISLEFSKSVWPSTLRRVIFFAVWAAIVQIWGDREVMKDVISYWLADIDEGVVVDTTVRIVRFCCAHPAHHKHTRWQDGRNLWANIQSTVRSFLRLSSSVLEGQGDSSHEKAIEEFIGLILAFPVSLKYHLRQEQNKGLDELDLQVLLPKGYLASLKKSLSSRVRFEASPPAPSLPPSRTSSLASYNEKEREKDKTPTALRNADFLSPDAAMNRQPASSEVEKQHQQLNNKDSDELLNVPQSVLSNSRPRNIPLSVLRLLQVYLNGFYSNRPEKNKDDNKTHIDTALYVNLTGYVKEMTSLLTQAEKIRDTPIPLVLSIHLNQVLGLYLLAIPPQLVSSLGWMAVPVTAIVAFFFCGIDAISSELSEPFGRHLHDLPMDQYCLDMIKEAQDIGGMPSSISRDALGNGLTNRPSYSFKPTPVRGADWKPSCFVVEDVEERDGIRLSWNVWPSSRIEATRTVVPISALYVPFKEREDLPPVLYEPVTCKACRSILNPYCQIDVRGKLWICPFCLSRNAFPPHYKDISNTNLPAELLPKYTTIEYTLSRPVQVPPIFLFVVDTCLDAEDFQALKETITLGLSLLPPNALVGLITFGTMTQVHEIGFNACPKSYVFRGTKDYSPGQISSMLGITPRSTTLPSQQQQRPGQLHGAARFLQPVQDAEFQLTSILDNLSRDPWPVASDKRSLRCTGAALSVAVGILENSFPNSGARIMTFVGGPATEGPGMVVSNELREPIRSHHDIERDSVKHFKRATRFYESLAKRASSNGHVVDIYAGCLDQIGLLEMKSLSNLTNGALVLSDSFATLIFKQSFQRLFEKDEFGNLKMGFNATMDVQTSKELKVSGAIGHLTSAQKKSACVGETEIGVGQTSAWKIGSINPRTTLGVYFEVVSPAGQPVQQNQRGLIQFITHYQSSSGQYKLRVTTIARNFADAGSPAIAGSFDQEAAAVLMARIAVFKAEIDDSPDVLRWLDRMLIRLCQKFADYHKEDPTSFRLSENFGIYPQFMFHLRRSQFLQVFNNSPDETAFYRHILNEEDVNNSLVMIQPTLMSFSLDGQPQPVLLDSVSIKNDVILLLDTFFHILIWHGETIAQWRKANYQDQEGYENFKELLTLPISDAQDLLADRFPIPRYVVCDQGGSQARFLLSKLNPSTTHMSGGIYGSQNAAGQAIFTDDVSLQVFMEHLKRLAVGASTS</sequence>
<evidence type="ECO:0000256" key="17">
    <source>
        <dbReference type="ARBA" id="ARBA00023136"/>
    </source>
</evidence>
<dbReference type="GO" id="GO:0005254">
    <property type="term" value="F:chloride channel activity"/>
    <property type="evidence" value="ECO:0007669"/>
    <property type="project" value="InterPro"/>
</dbReference>
<keyword evidence="11" id="KW-0862">Zinc</keyword>
<dbReference type="EMBL" id="SPNW01000080">
    <property type="protein sequence ID" value="TIA86462.1"/>
    <property type="molecule type" value="Genomic_DNA"/>
</dbReference>
<keyword evidence="9" id="KW-0479">Metal-binding</keyword>